<dbReference type="CDD" id="cd15831">
    <property type="entry name" value="BTAD"/>
    <property type="match status" value="1"/>
</dbReference>
<dbReference type="InterPro" id="IPR027417">
    <property type="entry name" value="P-loop_NTPase"/>
</dbReference>
<dbReference type="SUPFAM" id="SSF52540">
    <property type="entry name" value="P-loop containing nucleoside triphosphate hydrolases"/>
    <property type="match status" value="1"/>
</dbReference>
<accession>A0ABV2UQG2</accession>
<evidence type="ECO:0000256" key="1">
    <source>
        <dbReference type="ARBA" id="ARBA00005820"/>
    </source>
</evidence>
<reference evidence="9 10" key="1">
    <citation type="submission" date="2024-06" db="EMBL/GenBank/DDBJ databases">
        <title>The Natural Products Discovery Center: Release of the First 8490 Sequenced Strains for Exploring Actinobacteria Biosynthetic Diversity.</title>
        <authorList>
            <person name="Kalkreuter E."/>
            <person name="Kautsar S.A."/>
            <person name="Yang D."/>
            <person name="Bader C.D."/>
            <person name="Teijaro C.N."/>
            <person name="Fluegel L."/>
            <person name="Davis C.M."/>
            <person name="Simpson J.R."/>
            <person name="Lauterbach L."/>
            <person name="Steele A.D."/>
            <person name="Gui C."/>
            <person name="Meng S."/>
            <person name="Li G."/>
            <person name="Viehrig K."/>
            <person name="Ye F."/>
            <person name="Su P."/>
            <person name="Kiefer A.F."/>
            <person name="Nichols A."/>
            <person name="Cepeda A.J."/>
            <person name="Yan W."/>
            <person name="Fan B."/>
            <person name="Jiang Y."/>
            <person name="Adhikari A."/>
            <person name="Zheng C.-J."/>
            <person name="Schuster L."/>
            <person name="Cowan T.M."/>
            <person name="Smanski M.J."/>
            <person name="Chevrette M.G."/>
            <person name="De Carvalho L.P.S."/>
            <person name="Shen B."/>
        </authorList>
    </citation>
    <scope>NUCLEOTIDE SEQUENCE [LARGE SCALE GENOMIC DNA]</scope>
    <source>
        <strain evidence="9 10">NPDC006434</strain>
    </source>
</reference>
<dbReference type="SMART" id="SM01043">
    <property type="entry name" value="BTAD"/>
    <property type="match status" value="1"/>
</dbReference>
<dbReference type="InterPro" id="IPR016032">
    <property type="entry name" value="Sig_transdc_resp-reg_C-effctor"/>
</dbReference>
<dbReference type="Gene3D" id="3.40.50.300">
    <property type="entry name" value="P-loop containing nucleotide triphosphate hydrolases"/>
    <property type="match status" value="1"/>
</dbReference>
<dbReference type="SUPFAM" id="SSF48452">
    <property type="entry name" value="TPR-like"/>
    <property type="match status" value="1"/>
</dbReference>
<name>A0ABV2UQG2_9ACTN</name>
<organism evidence="9 10">
    <name type="scientific">Streptomyces ossamyceticus</name>
    <dbReference type="NCBI Taxonomy" id="249581"/>
    <lineage>
        <taxon>Bacteria</taxon>
        <taxon>Bacillati</taxon>
        <taxon>Actinomycetota</taxon>
        <taxon>Actinomycetes</taxon>
        <taxon>Kitasatosporales</taxon>
        <taxon>Streptomycetaceae</taxon>
        <taxon>Streptomyces</taxon>
    </lineage>
</organism>
<evidence type="ECO:0000256" key="7">
    <source>
        <dbReference type="SAM" id="MobiDB-lite"/>
    </source>
</evidence>
<evidence type="ECO:0000313" key="10">
    <source>
        <dbReference type="Proteomes" id="UP001550210"/>
    </source>
</evidence>
<dbReference type="InterPro" id="IPR051677">
    <property type="entry name" value="AfsR-DnrI-RedD_regulator"/>
</dbReference>
<dbReference type="Pfam" id="PF03704">
    <property type="entry name" value="BTAD"/>
    <property type="match status" value="1"/>
</dbReference>
<dbReference type="InterPro" id="IPR001867">
    <property type="entry name" value="OmpR/PhoB-type_DNA-bd"/>
</dbReference>
<dbReference type="Gene3D" id="1.25.40.10">
    <property type="entry name" value="Tetratricopeptide repeat domain"/>
    <property type="match status" value="1"/>
</dbReference>
<evidence type="ECO:0000256" key="5">
    <source>
        <dbReference type="ARBA" id="ARBA00023163"/>
    </source>
</evidence>
<feature type="compositionally biased region" description="Pro residues" evidence="7">
    <location>
        <begin position="257"/>
        <end position="270"/>
    </location>
</feature>
<evidence type="ECO:0000256" key="6">
    <source>
        <dbReference type="PROSITE-ProRule" id="PRU01091"/>
    </source>
</evidence>
<dbReference type="PROSITE" id="PS51755">
    <property type="entry name" value="OMPR_PHOB"/>
    <property type="match status" value="1"/>
</dbReference>
<dbReference type="PANTHER" id="PTHR35807">
    <property type="entry name" value="TRANSCRIPTIONAL REGULATOR REDD-RELATED"/>
    <property type="match status" value="1"/>
</dbReference>
<gene>
    <name evidence="9" type="ORF">ABZZ21_04270</name>
</gene>
<feature type="DNA-binding region" description="OmpR/PhoB-type" evidence="6">
    <location>
        <begin position="1"/>
        <end position="101"/>
    </location>
</feature>
<evidence type="ECO:0000256" key="2">
    <source>
        <dbReference type="ARBA" id="ARBA00023012"/>
    </source>
</evidence>
<keyword evidence="3" id="KW-0805">Transcription regulation</keyword>
<dbReference type="InterPro" id="IPR036388">
    <property type="entry name" value="WH-like_DNA-bd_sf"/>
</dbReference>
<evidence type="ECO:0000256" key="4">
    <source>
        <dbReference type="ARBA" id="ARBA00023125"/>
    </source>
</evidence>
<keyword evidence="10" id="KW-1185">Reference proteome</keyword>
<dbReference type="Gene3D" id="1.10.10.10">
    <property type="entry name" value="Winged helix-like DNA-binding domain superfamily/Winged helix DNA-binding domain"/>
    <property type="match status" value="1"/>
</dbReference>
<evidence type="ECO:0000313" key="9">
    <source>
        <dbReference type="EMBL" id="MET9843795.1"/>
    </source>
</evidence>
<dbReference type="PRINTS" id="PR00364">
    <property type="entry name" value="DISEASERSIST"/>
</dbReference>
<dbReference type="InterPro" id="IPR011990">
    <property type="entry name" value="TPR-like_helical_dom_sf"/>
</dbReference>
<feature type="domain" description="OmpR/PhoB-type" evidence="8">
    <location>
        <begin position="1"/>
        <end position="101"/>
    </location>
</feature>
<evidence type="ECO:0000259" key="8">
    <source>
        <dbReference type="PROSITE" id="PS51755"/>
    </source>
</evidence>
<proteinExistence type="inferred from homology"/>
<dbReference type="SUPFAM" id="SSF46894">
    <property type="entry name" value="C-terminal effector domain of the bipartite response regulators"/>
    <property type="match status" value="1"/>
</dbReference>
<dbReference type="EMBL" id="JBEXPZ010000004">
    <property type="protein sequence ID" value="MET9843795.1"/>
    <property type="molecule type" value="Genomic_DNA"/>
</dbReference>
<sequence>MREAMRFEVLGPLRVCRGDEELDLGFPQQRALLALLLVRAGRPVLAGEIVDVLWPGRAPASAMNVVRRYAGALRRLLEPDLPPRAPGRRVLRRAGGYLLEAAEDEVDLLRFRALTKRGKRAAATGRSEAALRHFVDALGDWHGPVAMGIPASVREHTEFASLERELTRTARMAADAALLCGGSELVLPHLRRAVELDPLDESAQAGLVMALAASGLQAEALTAYERVRRLLAEELGIAPGPELTVAHTRVLRQEWGPPRPTAPARPPHPTPTGTTPTAASVVALTAASTATPVVALTAASTATPVVALTAASTATPVVAFTAASTATPVVALTAPPEAAPTSAATVAPVAAPSPAPGVAPAAAPKAVPLTAPPPAPAPSPTPLRPARLPADVPVFVGREAELGTLLRVTDAAAASTGAPATVLVSGMPGIGKTALAVHWAHRVADRFPDGQLHVSLRGFGAAEPPLEPADALRGMLGVLGVPAARMPSGVDSLAGLYRSTLAGRRLLVLLDDAADTEQVRPLLPAGPGSLTLVTSRLALSGLTASGAHPLHLALPSAADAGAVLARRVGHDRTGAEPGAAAEIVARCARLPLALAVVAARAAGRPDFPLSAIAAELRHEGDCLDAFADTGGVPGLRTAFAPSYRRLPPENARLFRLLSLRPGPDLTPRAAAALADLPQRRTRLLLDELTDAHLVTEHAPGRYVQHTLLRLYAAELTAEYDSPAERRAALHRLRTHAATVPDHHPTSHGDHP</sequence>
<dbReference type="SMART" id="SM00862">
    <property type="entry name" value="Trans_reg_C"/>
    <property type="match status" value="1"/>
</dbReference>
<feature type="region of interest" description="Disordered" evidence="7">
    <location>
        <begin position="254"/>
        <end position="276"/>
    </location>
</feature>
<dbReference type="PANTHER" id="PTHR35807:SF1">
    <property type="entry name" value="TRANSCRIPTIONAL REGULATOR REDD"/>
    <property type="match status" value="1"/>
</dbReference>
<protein>
    <submittedName>
        <fullName evidence="9">AfsR/SARP family transcriptional regulator</fullName>
    </submittedName>
</protein>
<keyword evidence="2" id="KW-0902">Two-component regulatory system</keyword>
<keyword evidence="5" id="KW-0804">Transcription</keyword>
<keyword evidence="4 6" id="KW-0238">DNA-binding</keyword>
<comment type="similarity">
    <text evidence="1">Belongs to the AfsR/DnrI/RedD regulatory family.</text>
</comment>
<evidence type="ECO:0000256" key="3">
    <source>
        <dbReference type="ARBA" id="ARBA00023015"/>
    </source>
</evidence>
<comment type="caution">
    <text evidence="9">The sequence shown here is derived from an EMBL/GenBank/DDBJ whole genome shotgun (WGS) entry which is preliminary data.</text>
</comment>
<dbReference type="InterPro" id="IPR005158">
    <property type="entry name" value="BTAD"/>
</dbReference>
<dbReference type="Proteomes" id="UP001550210">
    <property type="component" value="Unassembled WGS sequence"/>
</dbReference>